<dbReference type="SMART" id="SM00360">
    <property type="entry name" value="RRM"/>
    <property type="match status" value="1"/>
</dbReference>
<accession>A0AA38H736</accession>
<dbReference type="InterPro" id="IPR045844">
    <property type="entry name" value="RRM_Ist3-like"/>
</dbReference>
<dbReference type="EMBL" id="JAKWFO010000008">
    <property type="protein sequence ID" value="KAI9633919.1"/>
    <property type="molecule type" value="Genomic_DNA"/>
</dbReference>
<dbReference type="Gene3D" id="3.30.70.330">
    <property type="match status" value="1"/>
</dbReference>
<gene>
    <name evidence="5" type="ORF">MKK02DRAFT_13619</name>
</gene>
<dbReference type="Proteomes" id="UP001164286">
    <property type="component" value="Unassembled WGS sequence"/>
</dbReference>
<dbReference type="PANTHER" id="PTHR45880:SF1">
    <property type="entry name" value="RNA-BINDING MOTIF PROTEIN, X-LINKED 2"/>
    <property type="match status" value="1"/>
</dbReference>
<dbReference type="InterPro" id="IPR051847">
    <property type="entry name" value="RNA_proc/Spliceosome_comp"/>
</dbReference>
<dbReference type="CDD" id="cd12411">
    <property type="entry name" value="RRM_ist3_like"/>
    <property type="match status" value="1"/>
</dbReference>
<comment type="caution">
    <text evidence="5">The sequence shown here is derived from an EMBL/GenBank/DDBJ whole genome shotgun (WGS) entry which is preliminary data.</text>
</comment>
<dbReference type="SUPFAM" id="SSF54928">
    <property type="entry name" value="RNA-binding domain, RBD"/>
    <property type="match status" value="1"/>
</dbReference>
<sequence>LSSIQEINRINQRELELGLTGKGSWHHQYSDSAYVHVGGLSFEMTEGDVLAVMSQWGEIMDINMPRDKETGKPRGFAFIMYEDQRSTVLAVDNMNGALVLGRMLKVDHVHKYEQPGKRDEEGKYQKPEEPTYNAVPPELSGESSRLLRREEDPNFDADDPMAAFLREERRKNKPKKLKDGDSKEAKRRRKEERRRKREEKERKR</sequence>
<evidence type="ECO:0000313" key="5">
    <source>
        <dbReference type="EMBL" id="KAI9633919.1"/>
    </source>
</evidence>
<dbReference type="GO" id="GO:0000398">
    <property type="term" value="P:mRNA splicing, via spliceosome"/>
    <property type="evidence" value="ECO:0007669"/>
    <property type="project" value="InterPro"/>
</dbReference>
<proteinExistence type="predicted"/>
<evidence type="ECO:0000256" key="3">
    <source>
        <dbReference type="SAM" id="MobiDB-lite"/>
    </source>
</evidence>
<evidence type="ECO:0000256" key="1">
    <source>
        <dbReference type="ARBA" id="ARBA00022884"/>
    </source>
</evidence>
<dbReference type="InterPro" id="IPR000504">
    <property type="entry name" value="RRM_dom"/>
</dbReference>
<dbReference type="GO" id="GO:0005686">
    <property type="term" value="C:U2 snRNP"/>
    <property type="evidence" value="ECO:0007669"/>
    <property type="project" value="TreeGrafter"/>
</dbReference>
<keyword evidence="6" id="KW-1185">Reference proteome</keyword>
<dbReference type="InterPro" id="IPR035979">
    <property type="entry name" value="RBD_domain_sf"/>
</dbReference>
<keyword evidence="1 2" id="KW-0694">RNA-binding</keyword>
<reference evidence="5" key="1">
    <citation type="journal article" date="2022" name="G3 (Bethesda)">
        <title>High quality genome of the basidiomycete yeast Dioszegia hungarica PDD-24b-2 isolated from cloud water.</title>
        <authorList>
            <person name="Jarrige D."/>
            <person name="Haridas S."/>
            <person name="Bleykasten-Grosshans C."/>
            <person name="Joly M."/>
            <person name="Nadalig T."/>
            <person name="Sancelme M."/>
            <person name="Vuilleumier S."/>
            <person name="Grigoriev I.V."/>
            <person name="Amato P."/>
            <person name="Bringel F."/>
        </authorList>
    </citation>
    <scope>NUCLEOTIDE SEQUENCE</scope>
    <source>
        <strain evidence="5">PDD-24b-2</strain>
    </source>
</reference>
<dbReference type="GO" id="GO:0071011">
    <property type="term" value="C:precatalytic spliceosome"/>
    <property type="evidence" value="ECO:0007669"/>
    <property type="project" value="TreeGrafter"/>
</dbReference>
<dbReference type="GO" id="GO:0071013">
    <property type="term" value="C:catalytic step 2 spliceosome"/>
    <property type="evidence" value="ECO:0007669"/>
    <property type="project" value="TreeGrafter"/>
</dbReference>
<dbReference type="InterPro" id="IPR012677">
    <property type="entry name" value="Nucleotide-bd_a/b_plait_sf"/>
</dbReference>
<feature type="domain" description="RRM" evidence="4">
    <location>
        <begin position="33"/>
        <end position="111"/>
    </location>
</feature>
<dbReference type="GO" id="GO:0003723">
    <property type="term" value="F:RNA binding"/>
    <property type="evidence" value="ECO:0007669"/>
    <property type="project" value="UniProtKB-UniRule"/>
</dbReference>
<feature type="compositionally biased region" description="Basic and acidic residues" evidence="3">
    <location>
        <begin position="112"/>
        <end position="129"/>
    </location>
</feature>
<dbReference type="Pfam" id="PF00076">
    <property type="entry name" value="RRM_1"/>
    <property type="match status" value="1"/>
</dbReference>
<organism evidence="5 6">
    <name type="scientific">Dioszegia hungarica</name>
    <dbReference type="NCBI Taxonomy" id="4972"/>
    <lineage>
        <taxon>Eukaryota</taxon>
        <taxon>Fungi</taxon>
        <taxon>Dikarya</taxon>
        <taxon>Basidiomycota</taxon>
        <taxon>Agaricomycotina</taxon>
        <taxon>Tremellomycetes</taxon>
        <taxon>Tremellales</taxon>
        <taxon>Bulleribasidiaceae</taxon>
        <taxon>Dioszegia</taxon>
    </lineage>
</organism>
<evidence type="ECO:0000313" key="6">
    <source>
        <dbReference type="Proteomes" id="UP001164286"/>
    </source>
</evidence>
<feature type="compositionally biased region" description="Basic residues" evidence="3">
    <location>
        <begin position="185"/>
        <end position="197"/>
    </location>
</feature>
<dbReference type="PROSITE" id="PS50102">
    <property type="entry name" value="RRM"/>
    <property type="match status" value="1"/>
</dbReference>
<evidence type="ECO:0000256" key="2">
    <source>
        <dbReference type="PROSITE-ProRule" id="PRU00176"/>
    </source>
</evidence>
<dbReference type="PANTHER" id="PTHR45880">
    <property type="entry name" value="RNA-BINDING MOTIF PROTEIN, X-LINKED 2"/>
    <property type="match status" value="1"/>
</dbReference>
<dbReference type="GeneID" id="77724733"/>
<dbReference type="RefSeq" id="XP_052943696.1">
    <property type="nucleotide sequence ID" value="XM_053085532.1"/>
</dbReference>
<feature type="non-terminal residue" evidence="5">
    <location>
        <position position="204"/>
    </location>
</feature>
<dbReference type="AlphaFoldDB" id="A0AA38H736"/>
<name>A0AA38H736_9TREE</name>
<feature type="non-terminal residue" evidence="5">
    <location>
        <position position="1"/>
    </location>
</feature>
<protein>
    <recommendedName>
        <fullName evidence="4">RRM domain-containing protein</fullName>
    </recommendedName>
</protein>
<feature type="region of interest" description="Disordered" evidence="3">
    <location>
        <begin position="112"/>
        <end position="204"/>
    </location>
</feature>
<evidence type="ECO:0000259" key="4">
    <source>
        <dbReference type="PROSITE" id="PS50102"/>
    </source>
</evidence>